<evidence type="ECO:0000256" key="15">
    <source>
        <dbReference type="PROSITE-ProRule" id="PRU00560"/>
    </source>
</evidence>
<dbReference type="InterPro" id="IPR011604">
    <property type="entry name" value="PDDEXK-like_dom_sf"/>
</dbReference>
<keyword evidence="2 15" id="KW-0547">Nucleotide-binding</keyword>
<dbReference type="EMBL" id="JAESVA010000003">
    <property type="protein sequence ID" value="MCB8880568.1"/>
    <property type="molecule type" value="Genomic_DNA"/>
</dbReference>
<keyword evidence="1" id="KW-0540">Nuclease</keyword>
<evidence type="ECO:0000256" key="2">
    <source>
        <dbReference type="ARBA" id="ARBA00022741"/>
    </source>
</evidence>
<dbReference type="InterPro" id="IPR014017">
    <property type="entry name" value="DNA_helicase_UvrD-like_C"/>
</dbReference>
<dbReference type="PANTHER" id="PTHR11070:SF2">
    <property type="entry name" value="ATP-DEPENDENT DNA HELICASE SRS2"/>
    <property type="match status" value="1"/>
</dbReference>
<accession>A0A963Z2C5</accession>
<dbReference type="NCBIfam" id="TIGR02784">
    <property type="entry name" value="addA_alphas"/>
    <property type="match status" value="1"/>
</dbReference>
<dbReference type="RefSeq" id="WP_227307231.1">
    <property type="nucleotide sequence ID" value="NZ_JAESVA010000003.1"/>
</dbReference>
<dbReference type="SUPFAM" id="SSF52980">
    <property type="entry name" value="Restriction endonuclease-like"/>
    <property type="match status" value="1"/>
</dbReference>
<evidence type="ECO:0000256" key="8">
    <source>
        <dbReference type="ARBA" id="ARBA00023125"/>
    </source>
</evidence>
<organism evidence="18 19">
    <name type="scientific">Acidisoma cellulosilyticum</name>
    <dbReference type="NCBI Taxonomy" id="2802395"/>
    <lineage>
        <taxon>Bacteria</taxon>
        <taxon>Pseudomonadati</taxon>
        <taxon>Pseudomonadota</taxon>
        <taxon>Alphaproteobacteria</taxon>
        <taxon>Acetobacterales</taxon>
        <taxon>Acidocellaceae</taxon>
        <taxon>Acidisoma</taxon>
    </lineage>
</organism>
<dbReference type="Pfam" id="PF12705">
    <property type="entry name" value="PDDEXK_1"/>
    <property type="match status" value="1"/>
</dbReference>
<evidence type="ECO:0000256" key="7">
    <source>
        <dbReference type="ARBA" id="ARBA00022840"/>
    </source>
</evidence>
<keyword evidence="8" id="KW-0238">DNA-binding</keyword>
<dbReference type="InterPro" id="IPR011335">
    <property type="entry name" value="Restrct_endonuc-II-like"/>
</dbReference>
<dbReference type="PROSITE" id="PS51217">
    <property type="entry name" value="UVRD_HELICASE_CTER"/>
    <property type="match status" value="1"/>
</dbReference>
<reference evidence="18 19" key="1">
    <citation type="journal article" date="2021" name="Microorganisms">
        <title>Acidisoma silvae sp. nov. and Acidisomacellulosilytica sp. nov., Two Acidophilic Bacteria Isolated from Decaying Wood, Hydrolyzing Cellulose and Producing Poly-3-hydroxybutyrate.</title>
        <authorList>
            <person name="Mieszkin S."/>
            <person name="Pouder E."/>
            <person name="Uroz S."/>
            <person name="Simon-Colin C."/>
            <person name="Alain K."/>
        </authorList>
    </citation>
    <scope>NUCLEOTIDE SEQUENCE [LARGE SCALE GENOMIC DNA]</scope>
    <source>
        <strain evidence="18 19">HW T5.17</strain>
    </source>
</reference>
<keyword evidence="4 15" id="KW-0378">Hydrolase</keyword>
<evidence type="ECO:0000313" key="18">
    <source>
        <dbReference type="EMBL" id="MCB8880568.1"/>
    </source>
</evidence>
<dbReference type="InterPro" id="IPR014016">
    <property type="entry name" value="UvrD-like_ATP-bd"/>
</dbReference>
<evidence type="ECO:0000256" key="12">
    <source>
        <dbReference type="ARBA" id="ARBA00034808"/>
    </source>
</evidence>
<feature type="domain" description="UvrD-like helicase C-terminal" evidence="17">
    <location>
        <begin position="526"/>
        <end position="813"/>
    </location>
</feature>
<dbReference type="PANTHER" id="PTHR11070">
    <property type="entry name" value="UVRD / RECB / PCRA DNA HELICASE FAMILY MEMBER"/>
    <property type="match status" value="1"/>
</dbReference>
<dbReference type="GO" id="GO:0000725">
    <property type="term" value="P:recombinational repair"/>
    <property type="evidence" value="ECO:0007669"/>
    <property type="project" value="TreeGrafter"/>
</dbReference>
<evidence type="ECO:0000256" key="4">
    <source>
        <dbReference type="ARBA" id="ARBA00022801"/>
    </source>
</evidence>
<dbReference type="Gene3D" id="3.90.320.10">
    <property type="match status" value="1"/>
</dbReference>
<evidence type="ECO:0000256" key="9">
    <source>
        <dbReference type="ARBA" id="ARBA00023204"/>
    </source>
</evidence>
<dbReference type="GO" id="GO:0005524">
    <property type="term" value="F:ATP binding"/>
    <property type="evidence" value="ECO:0007669"/>
    <property type="project" value="UniProtKB-UniRule"/>
</dbReference>
<evidence type="ECO:0000313" key="19">
    <source>
        <dbReference type="Proteomes" id="UP000721844"/>
    </source>
</evidence>
<proteinExistence type="predicted"/>
<evidence type="ECO:0000256" key="11">
    <source>
        <dbReference type="ARBA" id="ARBA00034617"/>
    </source>
</evidence>
<dbReference type="EC" id="5.6.2.4" evidence="12"/>
<dbReference type="Pfam" id="PF13361">
    <property type="entry name" value="UvrD_C"/>
    <property type="match status" value="1"/>
</dbReference>
<name>A0A963Z2C5_9PROT</name>
<evidence type="ECO:0000256" key="14">
    <source>
        <dbReference type="ARBA" id="ARBA00048988"/>
    </source>
</evidence>
<dbReference type="GO" id="GO:0005829">
    <property type="term" value="C:cytosol"/>
    <property type="evidence" value="ECO:0007669"/>
    <property type="project" value="TreeGrafter"/>
</dbReference>
<evidence type="ECO:0000259" key="17">
    <source>
        <dbReference type="PROSITE" id="PS51217"/>
    </source>
</evidence>
<evidence type="ECO:0000256" key="10">
    <source>
        <dbReference type="ARBA" id="ARBA00023235"/>
    </source>
</evidence>
<dbReference type="InterPro" id="IPR014151">
    <property type="entry name" value="DNA_helicase_AddA"/>
</dbReference>
<protein>
    <recommendedName>
        <fullName evidence="12">DNA 3'-5' helicase</fullName>
        <ecNumber evidence="12">5.6.2.4</ecNumber>
    </recommendedName>
    <alternativeName>
        <fullName evidence="13">DNA 3'-5' helicase II</fullName>
    </alternativeName>
</protein>
<evidence type="ECO:0000256" key="3">
    <source>
        <dbReference type="ARBA" id="ARBA00022763"/>
    </source>
</evidence>
<evidence type="ECO:0000256" key="5">
    <source>
        <dbReference type="ARBA" id="ARBA00022806"/>
    </source>
</evidence>
<dbReference type="AlphaFoldDB" id="A0A963Z2C5"/>
<keyword evidence="10" id="KW-0413">Isomerase</keyword>
<gene>
    <name evidence="18" type="primary">addA</name>
    <name evidence="18" type="ORF">ACELLULO517_10015</name>
</gene>
<dbReference type="InterPro" id="IPR027417">
    <property type="entry name" value="P-loop_NTPase"/>
</dbReference>
<dbReference type="PROSITE" id="PS51198">
    <property type="entry name" value="UVRD_HELICASE_ATP_BIND"/>
    <property type="match status" value="1"/>
</dbReference>
<feature type="domain" description="UvrD-like helicase ATP-binding" evidence="16">
    <location>
        <begin position="20"/>
        <end position="508"/>
    </location>
</feature>
<keyword evidence="6" id="KW-0269">Exonuclease</keyword>
<keyword evidence="19" id="KW-1185">Reference proteome</keyword>
<dbReference type="GO" id="GO:0033202">
    <property type="term" value="C:DNA helicase complex"/>
    <property type="evidence" value="ECO:0007669"/>
    <property type="project" value="TreeGrafter"/>
</dbReference>
<dbReference type="Gene3D" id="3.40.50.300">
    <property type="entry name" value="P-loop containing nucleotide triphosphate hydrolases"/>
    <property type="match status" value="4"/>
</dbReference>
<evidence type="ECO:0000256" key="1">
    <source>
        <dbReference type="ARBA" id="ARBA00022722"/>
    </source>
</evidence>
<comment type="catalytic activity">
    <reaction evidence="11">
        <text>Couples ATP hydrolysis with the unwinding of duplex DNA by translocating in the 3'-5' direction.</text>
        <dbReference type="EC" id="5.6.2.4"/>
    </reaction>
</comment>
<keyword evidence="9" id="KW-0234">DNA repair</keyword>
<keyword evidence="3" id="KW-0227">DNA damage</keyword>
<evidence type="ECO:0000256" key="13">
    <source>
        <dbReference type="ARBA" id="ARBA00034923"/>
    </source>
</evidence>
<feature type="binding site" evidence="15">
    <location>
        <begin position="41"/>
        <end position="48"/>
    </location>
    <ligand>
        <name>ATP</name>
        <dbReference type="ChEBI" id="CHEBI:30616"/>
    </ligand>
</feature>
<keyword evidence="7 15" id="KW-0067">ATP-binding</keyword>
<dbReference type="SUPFAM" id="SSF52540">
    <property type="entry name" value="P-loop containing nucleoside triphosphate hydrolases"/>
    <property type="match status" value="1"/>
</dbReference>
<comment type="caution">
    <text evidence="18">The sequence shown here is derived from an EMBL/GenBank/DDBJ whole genome shotgun (WGS) entry which is preliminary data.</text>
</comment>
<evidence type="ECO:0000259" key="16">
    <source>
        <dbReference type="PROSITE" id="PS51198"/>
    </source>
</evidence>
<dbReference type="Proteomes" id="UP000721844">
    <property type="component" value="Unassembled WGS sequence"/>
</dbReference>
<keyword evidence="5 15" id="KW-0347">Helicase</keyword>
<evidence type="ECO:0000256" key="6">
    <source>
        <dbReference type="ARBA" id="ARBA00022839"/>
    </source>
</evidence>
<dbReference type="Pfam" id="PF00580">
    <property type="entry name" value="UvrD-helicase"/>
    <property type="match status" value="1"/>
</dbReference>
<dbReference type="GO" id="GO:0003677">
    <property type="term" value="F:DNA binding"/>
    <property type="evidence" value="ECO:0007669"/>
    <property type="project" value="UniProtKB-KW"/>
</dbReference>
<sequence>MTNSQLGLPLPPTPSADDARVRASQHQMAASNPRVSTFVAASAGSGKTKLLTDRLLRLMLGGVDPGRILCLTFTRNAAAEMALRLQDRLGRWVSLPDDLLNQALAELEVLPSEAQRKRARSLFAIVLDLPGGMRIDTIHAFCQSLLRRFPLEAGISPHFRLIEERDALITLREEQEIVLSRIHDDAPGMREAVDALAAELSADDLDGLLRKLDGARERTEALLALDIEALIASQRRVLGAARDRADIWRDALAGDNASALRRVLTTIAEQGPPTTRIRALALLDWLADDEDGRRQDWSVWSRSFFKADGGPLARSTLIGKKLDADRPDLWPVIEAEQARLTAIEDAFAADRLADLSASFLRLALPVLRQQARRRQVEGLMDYGDLIIRSNELLRDPGAAWVLFKLDHGLDHLLLDEVQDTAPAQWTIAGSLTAEFFAGTGAREAQAQSQKDALGRTVFAVGDRKQSIYGFQGADLRSFDDWRDRLRQRVRRAQRDWHDGALDVSFRSVVPVLALVDAVFADPEAARGVVEPGSSPLLHVSARPEDGGQVEIWPLTPREAVPSPDAWTIPDSNLGQTSAPGRLARDLALWIARLTDGSQMLASQGRPVQPGDILVLLQKRAPIAPILVRELKAAGVPVAGLDRLELTAQAAVQDLMALADSLLLPEDDLSFACWLTSPLGNLSDESLMDLAAGRRRQYLSETLRLRAEERPDWLAAWHFYEVLQAEVDYATPHAVLSRALGALGGRARLFRRLGAEAAEPVDELLNAALTYTASHAPSLQSFLHWLRQSTAEAKREPGAAGDAVRIMTVHASKGLQAPIVIMADAANRPPGDRSQLLWMQDADNGLDLPILCPRKDSHCEASRAFQGMVQARAVEEHHRLLYVAMTRAEDRLVVCGWESGGPRGSAPSWHELISRGFDRLQAETVEDPDVFPPSRKVLAAPQRRPPPAVKAKASALTTDLPLWIGRAPHWQAVPAPREPPRPTPLAPSRPDDIAFGPVPASDSPLIVTASRSARFTRGTLIHQLLQHMPELPADTRAEAAFDFLRRASAGIDPAEIETVLAQCEAVIGDPMLAKAFAPGSRAEVPLAGEVAGEVITGIVDRLAVTTDSVTALDFKTNRQPPAAVEKTPILYLRQMAAYRALLERIFPDRPIRCVLVWTESGTIMPLPDALLDGHSPQARAAAKSLN</sequence>
<dbReference type="InterPro" id="IPR000212">
    <property type="entry name" value="DNA_helicase_UvrD/REP"/>
</dbReference>
<dbReference type="GO" id="GO:0004527">
    <property type="term" value="F:exonuclease activity"/>
    <property type="evidence" value="ECO:0007669"/>
    <property type="project" value="UniProtKB-KW"/>
</dbReference>
<dbReference type="GO" id="GO:0043138">
    <property type="term" value="F:3'-5' DNA helicase activity"/>
    <property type="evidence" value="ECO:0007669"/>
    <property type="project" value="UniProtKB-EC"/>
</dbReference>
<comment type="catalytic activity">
    <reaction evidence="14">
        <text>ATP + H2O = ADP + phosphate + H(+)</text>
        <dbReference type="Rhea" id="RHEA:13065"/>
        <dbReference type="ChEBI" id="CHEBI:15377"/>
        <dbReference type="ChEBI" id="CHEBI:15378"/>
        <dbReference type="ChEBI" id="CHEBI:30616"/>
        <dbReference type="ChEBI" id="CHEBI:43474"/>
        <dbReference type="ChEBI" id="CHEBI:456216"/>
        <dbReference type="EC" id="5.6.2.4"/>
    </reaction>
</comment>
<dbReference type="InterPro" id="IPR038726">
    <property type="entry name" value="PDDEXK_AddAB-type"/>
</dbReference>